<dbReference type="SUPFAM" id="SSF161098">
    <property type="entry name" value="MetI-like"/>
    <property type="match status" value="1"/>
</dbReference>
<dbReference type="InterPro" id="IPR035906">
    <property type="entry name" value="MetI-like_sf"/>
</dbReference>
<keyword evidence="3" id="KW-1003">Cell membrane</keyword>
<gene>
    <name evidence="9" type="ORF">H8718_05880</name>
</gene>
<dbReference type="Proteomes" id="UP000655830">
    <property type="component" value="Unassembled WGS sequence"/>
</dbReference>
<protein>
    <submittedName>
        <fullName evidence="9">Sugar ABC transporter permease</fullName>
    </submittedName>
</protein>
<feature type="transmembrane region" description="Helical" evidence="7">
    <location>
        <begin position="105"/>
        <end position="124"/>
    </location>
</feature>
<evidence type="ECO:0000256" key="5">
    <source>
        <dbReference type="ARBA" id="ARBA00022989"/>
    </source>
</evidence>
<dbReference type="InterPro" id="IPR050809">
    <property type="entry name" value="UgpAE/MalFG_permease"/>
</dbReference>
<evidence type="ECO:0000256" key="1">
    <source>
        <dbReference type="ARBA" id="ARBA00004651"/>
    </source>
</evidence>
<organism evidence="9 10">
    <name type="scientific">Zhenhengia yiwuensis</name>
    <dbReference type="NCBI Taxonomy" id="2763666"/>
    <lineage>
        <taxon>Bacteria</taxon>
        <taxon>Bacillati</taxon>
        <taxon>Bacillota</taxon>
        <taxon>Clostridia</taxon>
        <taxon>Lachnospirales</taxon>
        <taxon>Lachnospiraceae</taxon>
        <taxon>Zhenhengia</taxon>
    </lineage>
</organism>
<feature type="transmembrane region" description="Helical" evidence="7">
    <location>
        <begin position="145"/>
        <end position="170"/>
    </location>
</feature>
<evidence type="ECO:0000313" key="10">
    <source>
        <dbReference type="Proteomes" id="UP000655830"/>
    </source>
</evidence>
<evidence type="ECO:0000256" key="4">
    <source>
        <dbReference type="ARBA" id="ARBA00022692"/>
    </source>
</evidence>
<dbReference type="GO" id="GO:0005886">
    <property type="term" value="C:plasma membrane"/>
    <property type="evidence" value="ECO:0007669"/>
    <property type="project" value="UniProtKB-SubCell"/>
</dbReference>
<feature type="transmembrane region" description="Helical" evidence="7">
    <location>
        <begin position="293"/>
        <end position="318"/>
    </location>
</feature>
<comment type="caution">
    <text evidence="9">The sequence shown here is derived from an EMBL/GenBank/DDBJ whole genome shotgun (WGS) entry which is preliminary data.</text>
</comment>
<feature type="transmembrane region" description="Helical" evidence="7">
    <location>
        <begin position="234"/>
        <end position="261"/>
    </location>
</feature>
<dbReference type="CDD" id="cd06261">
    <property type="entry name" value="TM_PBP2"/>
    <property type="match status" value="1"/>
</dbReference>
<name>A0A926EJ83_9FIRM</name>
<evidence type="ECO:0000256" key="2">
    <source>
        <dbReference type="ARBA" id="ARBA00022448"/>
    </source>
</evidence>
<keyword evidence="5 7" id="KW-1133">Transmembrane helix</keyword>
<comment type="subcellular location">
    <subcellularLocation>
        <location evidence="1 7">Cell membrane</location>
        <topology evidence="1 7">Multi-pass membrane protein</topology>
    </subcellularLocation>
</comment>
<sequence length="327" mass="36605">MVKENVLDKNTTLALEKSNQLSFKQRLSKAKKRIMRHWQLYIILLIPVVLVAIFSYGPMYGLQIAFKDYIPSYGIEGSKWVGFKHFINFINSHQFSRLIGNTITISLYSLIAGFPIPIILALALNECTSTKFKKAVQMITYAPHFISTVVMVGIILLILSPSSGIINQFIQLFGGKPIDFMAKPEWFKSIYVWSGVWQGMGYSSIIYIAALAGIDPTLHEAAIVDGASRWQRIWHVNIPGILPTVTILLIMNFGSIMSVGYEKILLMQNSLNMAKSDVISTFVYRMGLESAQYSFSAAVGLFNAVINFILLAIVNMVAKKLGETSLW</sequence>
<evidence type="ECO:0000256" key="6">
    <source>
        <dbReference type="ARBA" id="ARBA00023136"/>
    </source>
</evidence>
<dbReference type="EMBL" id="JACRSY010000007">
    <property type="protein sequence ID" value="MBC8579063.1"/>
    <property type="molecule type" value="Genomic_DNA"/>
</dbReference>
<evidence type="ECO:0000313" key="9">
    <source>
        <dbReference type="EMBL" id="MBC8579063.1"/>
    </source>
</evidence>
<keyword evidence="6 7" id="KW-0472">Membrane</keyword>
<keyword evidence="10" id="KW-1185">Reference proteome</keyword>
<dbReference type="AlphaFoldDB" id="A0A926EJ83"/>
<accession>A0A926EJ83</accession>
<reference evidence="9" key="1">
    <citation type="submission" date="2020-08" db="EMBL/GenBank/DDBJ databases">
        <title>Genome public.</title>
        <authorList>
            <person name="Liu C."/>
            <person name="Sun Q."/>
        </authorList>
    </citation>
    <scope>NUCLEOTIDE SEQUENCE</scope>
    <source>
        <strain evidence="9">NSJ-12</strain>
    </source>
</reference>
<feature type="transmembrane region" description="Helical" evidence="7">
    <location>
        <begin position="190"/>
        <end position="214"/>
    </location>
</feature>
<dbReference type="Pfam" id="PF00528">
    <property type="entry name" value="BPD_transp_1"/>
    <property type="match status" value="1"/>
</dbReference>
<keyword evidence="4 7" id="KW-0812">Transmembrane</keyword>
<evidence type="ECO:0000256" key="3">
    <source>
        <dbReference type="ARBA" id="ARBA00022475"/>
    </source>
</evidence>
<dbReference type="GO" id="GO:0055085">
    <property type="term" value="P:transmembrane transport"/>
    <property type="evidence" value="ECO:0007669"/>
    <property type="project" value="InterPro"/>
</dbReference>
<dbReference type="RefSeq" id="WP_249332215.1">
    <property type="nucleotide sequence ID" value="NZ_JACRSY010000007.1"/>
</dbReference>
<keyword evidence="2 7" id="KW-0813">Transport</keyword>
<evidence type="ECO:0000259" key="8">
    <source>
        <dbReference type="PROSITE" id="PS50928"/>
    </source>
</evidence>
<dbReference type="Gene3D" id="1.10.3720.10">
    <property type="entry name" value="MetI-like"/>
    <property type="match status" value="1"/>
</dbReference>
<proteinExistence type="inferred from homology"/>
<feature type="domain" description="ABC transmembrane type-1" evidence="8">
    <location>
        <begin position="99"/>
        <end position="314"/>
    </location>
</feature>
<evidence type="ECO:0000256" key="7">
    <source>
        <dbReference type="RuleBase" id="RU363032"/>
    </source>
</evidence>
<comment type="similarity">
    <text evidence="7">Belongs to the binding-protein-dependent transport system permease family.</text>
</comment>
<dbReference type="PANTHER" id="PTHR43227">
    <property type="entry name" value="BLL4140 PROTEIN"/>
    <property type="match status" value="1"/>
</dbReference>
<feature type="transmembrane region" description="Helical" evidence="7">
    <location>
        <begin position="38"/>
        <end position="57"/>
    </location>
</feature>
<dbReference type="PROSITE" id="PS50928">
    <property type="entry name" value="ABC_TM1"/>
    <property type="match status" value="1"/>
</dbReference>
<dbReference type="PANTHER" id="PTHR43227:SF11">
    <property type="entry name" value="BLL4140 PROTEIN"/>
    <property type="match status" value="1"/>
</dbReference>
<dbReference type="InterPro" id="IPR000515">
    <property type="entry name" value="MetI-like"/>
</dbReference>